<dbReference type="InterPro" id="IPR025049">
    <property type="entry name" value="Mfa-like_1"/>
</dbReference>
<organism evidence="2 3">
    <name type="scientific">Bacteroides oleiciplenus YIT 12058</name>
    <dbReference type="NCBI Taxonomy" id="742727"/>
    <lineage>
        <taxon>Bacteria</taxon>
        <taxon>Pseudomonadati</taxon>
        <taxon>Bacteroidota</taxon>
        <taxon>Bacteroidia</taxon>
        <taxon>Bacteroidales</taxon>
        <taxon>Bacteroidaceae</taxon>
        <taxon>Bacteroides</taxon>
    </lineage>
</organism>
<dbReference type="EMBL" id="ADLF01000013">
    <property type="protein sequence ID" value="EKU89916.1"/>
    <property type="molecule type" value="Genomic_DNA"/>
</dbReference>
<dbReference type="AlphaFoldDB" id="K9E2K1"/>
<dbReference type="Pfam" id="PF13149">
    <property type="entry name" value="Mfa_like_1"/>
    <property type="match status" value="1"/>
</dbReference>
<evidence type="ECO:0000313" key="2">
    <source>
        <dbReference type="EMBL" id="EKU89916.1"/>
    </source>
</evidence>
<keyword evidence="1" id="KW-0732">Signal</keyword>
<keyword evidence="3" id="KW-1185">Reference proteome</keyword>
<dbReference type="PROSITE" id="PS51257">
    <property type="entry name" value="PROKAR_LIPOPROTEIN"/>
    <property type="match status" value="1"/>
</dbReference>
<feature type="chain" id="PRO_5003928731" description="Fimbrillin family protein" evidence="1">
    <location>
        <begin position="17"/>
        <end position="327"/>
    </location>
</feature>
<accession>K9E2K1</accession>
<dbReference type="Proteomes" id="UP000009872">
    <property type="component" value="Unassembled WGS sequence"/>
</dbReference>
<gene>
    <name evidence="2" type="ORF">HMPREF9447_03354</name>
</gene>
<dbReference type="OrthoDB" id="1049791at2"/>
<comment type="caution">
    <text evidence="2">The sequence shown here is derived from an EMBL/GenBank/DDBJ whole genome shotgun (WGS) entry which is preliminary data.</text>
</comment>
<evidence type="ECO:0000313" key="3">
    <source>
        <dbReference type="Proteomes" id="UP000009872"/>
    </source>
</evidence>
<dbReference type="CDD" id="cd13121">
    <property type="entry name" value="BF2867_like_C"/>
    <property type="match status" value="1"/>
</dbReference>
<protein>
    <recommendedName>
        <fullName evidence="4">Fimbrillin family protein</fullName>
    </recommendedName>
</protein>
<evidence type="ECO:0000256" key="1">
    <source>
        <dbReference type="SAM" id="SignalP"/>
    </source>
</evidence>
<dbReference type="STRING" id="742727.HMPREF9447_03354"/>
<evidence type="ECO:0008006" key="4">
    <source>
        <dbReference type="Google" id="ProtNLM"/>
    </source>
</evidence>
<reference evidence="2 3" key="1">
    <citation type="submission" date="2012-09" db="EMBL/GenBank/DDBJ databases">
        <title>The Genome Sequence of Bacteroides oleiciplenus YIT 12058.</title>
        <authorList>
            <consortium name="The Broad Institute Genome Sequencing Platform"/>
            <person name="Earl A."/>
            <person name="Ward D."/>
            <person name="Feldgarden M."/>
            <person name="Gevers D."/>
            <person name="Morotomi M."/>
            <person name="Walker B."/>
            <person name="Young S.K."/>
            <person name="Zeng Q."/>
            <person name="Gargeya S."/>
            <person name="Fitzgerald M."/>
            <person name="Haas B."/>
            <person name="Abouelleil A."/>
            <person name="Alvarado L."/>
            <person name="Arachchi H.M."/>
            <person name="Berlin A.M."/>
            <person name="Chapman S.B."/>
            <person name="Goldberg J."/>
            <person name="Griggs A."/>
            <person name="Gujja S."/>
            <person name="Hansen M."/>
            <person name="Howarth C."/>
            <person name="Imamovic A."/>
            <person name="Larimer J."/>
            <person name="McCowen C."/>
            <person name="Montmayeur A."/>
            <person name="Murphy C."/>
            <person name="Neiman D."/>
            <person name="Pearson M."/>
            <person name="Priest M."/>
            <person name="Roberts A."/>
            <person name="Saif S."/>
            <person name="Shea T."/>
            <person name="Sisk P."/>
            <person name="Sykes S."/>
            <person name="Wortman J."/>
            <person name="Nusbaum C."/>
            <person name="Birren B."/>
        </authorList>
    </citation>
    <scope>NUCLEOTIDE SEQUENCE [LARGE SCALE GENOMIC DNA]</scope>
    <source>
        <strain evidence="2 3">YIT 12058</strain>
    </source>
</reference>
<dbReference type="HOGENOM" id="CLU_862898_0_0_10"/>
<feature type="signal peptide" evidence="1">
    <location>
        <begin position="1"/>
        <end position="16"/>
    </location>
</feature>
<name>K9E2K1_9BACE</name>
<sequence>MRRIYRLFRFAFSAFAAFLVSCSSDVSLPVETTVPLEFSAGGTALLHTSATRADNLPESAFDATVVLSMKQGDYSLSALYESSHEVGVDTDGSVSWQLQSGSVEPVYPETGAWLYAVSVSPVAVPDNSGNVSYTLIGKEDLLYAPEIRGNKWEGDRFSGNGNSGRDKPLEFAHLLTRLQFKARKRQADGMSVKITAVKVNEALTEVTVPLSTGEPSFRGTAGLTLHPGDGGAGKDVPAGGTTVALGDLLLPPLSPEHNYTLNVETSIGAFDNIPIVFSDNAASSGKLLPGMSHEITFYISDTFLGVLSVTATPWELVNVDDDLELVP</sequence>
<proteinExistence type="predicted"/>
<dbReference type="eggNOG" id="ENOG5033XPM">
    <property type="taxonomic scope" value="Bacteria"/>
</dbReference>
<dbReference type="RefSeq" id="WP_009130886.1">
    <property type="nucleotide sequence ID" value="NZ_JH992942.1"/>
</dbReference>
<dbReference type="PATRIC" id="fig|742727.4.peg.3429"/>